<sequence>MTTVFAFVAGIAGFAYFVMIAAATKQHFAPGKYPVGMMMISVLSLIGISAFMAFAFLWTLQYLPLVLILIAAAFALFLWAARHSRNRKLSLAFANELQIDGIVKSGPWQYVRHPFYVSYILFWMACAIGTMHLVSVIVFATLLFVYIYSAIREEKSLMTSRHGDDYVSYRNHTGFLFPKLSTRVS</sequence>
<evidence type="ECO:0000256" key="3">
    <source>
        <dbReference type="ARBA" id="ARBA00022989"/>
    </source>
</evidence>
<evidence type="ECO:0000256" key="5">
    <source>
        <dbReference type="SAM" id="Phobius"/>
    </source>
</evidence>
<evidence type="ECO:0000313" key="6">
    <source>
        <dbReference type="EMBL" id="SEN27915.1"/>
    </source>
</evidence>
<keyword evidence="2 5" id="KW-0812">Transmembrane</keyword>
<dbReference type="EMBL" id="FOCI01000012">
    <property type="protein sequence ID" value="SEN27915.1"/>
    <property type="molecule type" value="Genomic_DNA"/>
</dbReference>
<keyword evidence="6" id="KW-0489">Methyltransferase</keyword>
<protein>
    <submittedName>
        <fullName evidence="6">Protein-S-isoprenylcysteine O-methyltransferase Ste14</fullName>
    </submittedName>
</protein>
<evidence type="ECO:0000313" key="7">
    <source>
        <dbReference type="Proteomes" id="UP000199585"/>
    </source>
</evidence>
<proteinExistence type="predicted"/>
<organism evidence="6 7">
    <name type="scientific">Loktanella fryxellensis</name>
    <dbReference type="NCBI Taxonomy" id="245187"/>
    <lineage>
        <taxon>Bacteria</taxon>
        <taxon>Pseudomonadati</taxon>
        <taxon>Pseudomonadota</taxon>
        <taxon>Alphaproteobacteria</taxon>
        <taxon>Rhodobacterales</taxon>
        <taxon>Roseobacteraceae</taxon>
        <taxon>Loktanella</taxon>
    </lineage>
</organism>
<dbReference type="STRING" id="245187.SAMN04488003_11278"/>
<dbReference type="AlphaFoldDB" id="A0A1H8F8P4"/>
<comment type="subcellular location">
    <subcellularLocation>
        <location evidence="1">Endomembrane system</location>
        <topology evidence="1">Multi-pass membrane protein</topology>
    </subcellularLocation>
</comment>
<accession>A0A1H8F8P4</accession>
<keyword evidence="6" id="KW-0808">Transferase</keyword>
<keyword evidence="4 5" id="KW-0472">Membrane</keyword>
<dbReference type="Gene3D" id="1.20.120.1630">
    <property type="match status" value="1"/>
</dbReference>
<dbReference type="GO" id="GO:0008168">
    <property type="term" value="F:methyltransferase activity"/>
    <property type="evidence" value="ECO:0007669"/>
    <property type="project" value="UniProtKB-KW"/>
</dbReference>
<dbReference type="OrthoDB" id="9789029at2"/>
<evidence type="ECO:0000256" key="2">
    <source>
        <dbReference type="ARBA" id="ARBA00022692"/>
    </source>
</evidence>
<feature type="transmembrane region" description="Helical" evidence="5">
    <location>
        <begin position="120"/>
        <end position="148"/>
    </location>
</feature>
<feature type="transmembrane region" description="Helical" evidence="5">
    <location>
        <begin position="6"/>
        <end position="23"/>
    </location>
</feature>
<keyword evidence="3 5" id="KW-1133">Transmembrane helix</keyword>
<feature type="transmembrane region" description="Helical" evidence="5">
    <location>
        <begin position="35"/>
        <end position="56"/>
    </location>
</feature>
<evidence type="ECO:0000256" key="4">
    <source>
        <dbReference type="ARBA" id="ARBA00023136"/>
    </source>
</evidence>
<dbReference type="InterPro" id="IPR007318">
    <property type="entry name" value="Phopholipid_MeTrfase"/>
</dbReference>
<evidence type="ECO:0000256" key="1">
    <source>
        <dbReference type="ARBA" id="ARBA00004127"/>
    </source>
</evidence>
<dbReference type="RefSeq" id="WP_089902941.1">
    <property type="nucleotide sequence ID" value="NZ_FOCI01000012.1"/>
</dbReference>
<dbReference type="GO" id="GO:0032259">
    <property type="term" value="P:methylation"/>
    <property type="evidence" value="ECO:0007669"/>
    <property type="project" value="UniProtKB-KW"/>
</dbReference>
<dbReference type="GO" id="GO:0012505">
    <property type="term" value="C:endomembrane system"/>
    <property type="evidence" value="ECO:0007669"/>
    <property type="project" value="UniProtKB-SubCell"/>
</dbReference>
<dbReference type="Proteomes" id="UP000199585">
    <property type="component" value="Unassembled WGS sequence"/>
</dbReference>
<feature type="transmembrane region" description="Helical" evidence="5">
    <location>
        <begin position="62"/>
        <end position="81"/>
    </location>
</feature>
<keyword evidence="7" id="KW-1185">Reference proteome</keyword>
<dbReference type="Pfam" id="PF04191">
    <property type="entry name" value="PEMT"/>
    <property type="match status" value="1"/>
</dbReference>
<gene>
    <name evidence="6" type="ORF">SAMN04488003_11278</name>
</gene>
<name>A0A1H8F8P4_9RHOB</name>
<reference evidence="6 7" key="1">
    <citation type="submission" date="2016-10" db="EMBL/GenBank/DDBJ databases">
        <authorList>
            <person name="de Groot N.N."/>
        </authorList>
    </citation>
    <scope>NUCLEOTIDE SEQUENCE [LARGE SCALE GENOMIC DNA]</scope>
    <source>
        <strain evidence="6 7">DSM 16213</strain>
    </source>
</reference>